<evidence type="ECO:0000313" key="2">
    <source>
        <dbReference type="EMBL" id="EFQ97184.1"/>
    </source>
</evidence>
<feature type="region of interest" description="Disordered" evidence="1">
    <location>
        <begin position="78"/>
        <end position="101"/>
    </location>
</feature>
<dbReference type="InParanoid" id="E5QY92"/>
<sequence>MLHRMGALAGADDFKSSKTTSLIAGTWSKPTSCGVQQQRFYCSPENRGQPIRPGPGSPARGSQFVIWVASQPTGILTGTDYHIPATDPSRRIIPRHPEDGE</sequence>
<evidence type="ECO:0000313" key="3">
    <source>
        <dbReference type="Proteomes" id="UP000002669"/>
    </source>
</evidence>
<name>E5QY92_ARTGP</name>
<dbReference type="HOGENOM" id="CLU_2291016_0_0_1"/>
<protein>
    <submittedName>
        <fullName evidence="2">Uncharacterized protein</fullName>
    </submittedName>
</protein>
<accession>E5QY92</accession>
<dbReference type="VEuPathDB" id="FungiDB:MGYG_00227"/>
<dbReference type="RefSeq" id="XP_003176136.1">
    <property type="nucleotide sequence ID" value="XM_003176088.1"/>
</dbReference>
<keyword evidence="3" id="KW-1185">Reference proteome</keyword>
<proteinExistence type="predicted"/>
<gene>
    <name evidence="2" type="ORF">MGYG_00227</name>
</gene>
<organism evidence="3">
    <name type="scientific">Arthroderma gypseum (strain ATCC MYA-4604 / CBS 118893)</name>
    <name type="common">Microsporum gypseum</name>
    <dbReference type="NCBI Taxonomy" id="535722"/>
    <lineage>
        <taxon>Eukaryota</taxon>
        <taxon>Fungi</taxon>
        <taxon>Dikarya</taxon>
        <taxon>Ascomycota</taxon>
        <taxon>Pezizomycotina</taxon>
        <taxon>Eurotiomycetes</taxon>
        <taxon>Eurotiomycetidae</taxon>
        <taxon>Onygenales</taxon>
        <taxon>Arthrodermataceae</taxon>
        <taxon>Nannizzia</taxon>
    </lineage>
</organism>
<evidence type="ECO:0000256" key="1">
    <source>
        <dbReference type="SAM" id="MobiDB-lite"/>
    </source>
</evidence>
<dbReference type="GeneID" id="10031448"/>
<dbReference type="AlphaFoldDB" id="E5QY92"/>
<dbReference type="Proteomes" id="UP000002669">
    <property type="component" value="Unassembled WGS sequence"/>
</dbReference>
<dbReference type="EMBL" id="DS989822">
    <property type="protein sequence ID" value="EFQ97184.1"/>
    <property type="molecule type" value="Genomic_DNA"/>
</dbReference>
<reference evidence="3" key="1">
    <citation type="journal article" date="2012" name="MBio">
        <title>Comparative genome analysis of Trichophyton rubrum and related dermatophytes reveals candidate genes involved in infection.</title>
        <authorList>
            <person name="Martinez D.A."/>
            <person name="Oliver B.G."/>
            <person name="Graeser Y."/>
            <person name="Goldberg J.M."/>
            <person name="Li W."/>
            <person name="Martinez-Rossi N.M."/>
            <person name="Monod M."/>
            <person name="Shelest E."/>
            <person name="Barton R.C."/>
            <person name="Birch E."/>
            <person name="Brakhage A.A."/>
            <person name="Chen Z."/>
            <person name="Gurr S.J."/>
            <person name="Heiman D."/>
            <person name="Heitman J."/>
            <person name="Kosti I."/>
            <person name="Rossi A."/>
            <person name="Saif S."/>
            <person name="Samalova M."/>
            <person name="Saunders C.W."/>
            <person name="Shea T."/>
            <person name="Summerbell R.C."/>
            <person name="Xu J."/>
            <person name="Young S."/>
            <person name="Zeng Q."/>
            <person name="Birren B.W."/>
            <person name="Cuomo C.A."/>
            <person name="White T.C."/>
        </authorList>
    </citation>
    <scope>NUCLEOTIDE SEQUENCE [LARGE SCALE GENOMIC DNA]</scope>
    <source>
        <strain evidence="3">ATCC MYA-4604 / CBS 118893</strain>
    </source>
</reference>